<evidence type="ECO:0000313" key="7">
    <source>
        <dbReference type="EMBL" id="MBJ3786762.1"/>
    </source>
</evidence>
<dbReference type="NCBIfam" id="TIGR02116">
    <property type="entry name" value="toxin_Txe_YoeB"/>
    <property type="match status" value="1"/>
</dbReference>
<protein>
    <recommendedName>
        <fullName evidence="6">Putative mRNA interferase YoeB</fullName>
    </recommendedName>
</protein>
<keyword evidence="4" id="KW-0255">Endonuclease</keyword>
<dbReference type="GO" id="GO:0006401">
    <property type="term" value="P:RNA catabolic process"/>
    <property type="evidence" value="ECO:0007669"/>
    <property type="project" value="InterPro"/>
</dbReference>
<dbReference type="SUPFAM" id="SSF143011">
    <property type="entry name" value="RelE-like"/>
    <property type="match status" value="1"/>
</dbReference>
<dbReference type="EMBL" id="JAEKMH010000005">
    <property type="protein sequence ID" value="MBJ3786762.1"/>
    <property type="molecule type" value="Genomic_DNA"/>
</dbReference>
<sequence>MSRRVTFSDDAWQDYLFWQESDRKVLRKINALIKECQRTPESGSGRPELLRYEYAGWWSRRIDEEHRLVYRADEHSLEIAQCRYHYRKG</sequence>
<keyword evidence="5" id="KW-0378">Hydrolase</keyword>
<name>A0A934J2P9_9HYPH</name>
<comment type="caution">
    <text evidence="7">The sequence shown here is derived from an EMBL/GenBank/DDBJ whole genome shotgun (WGS) entry which is preliminary data.</text>
</comment>
<dbReference type="InterPro" id="IPR035093">
    <property type="entry name" value="RelE/ParE_toxin_dom_sf"/>
</dbReference>
<dbReference type="RefSeq" id="WP_198877962.1">
    <property type="nucleotide sequence ID" value="NZ_JAEKMH010000005.1"/>
</dbReference>
<evidence type="ECO:0000256" key="4">
    <source>
        <dbReference type="ARBA" id="ARBA00022759"/>
    </source>
</evidence>
<keyword evidence="8" id="KW-1185">Reference proteome</keyword>
<proteinExistence type="inferred from homology"/>
<dbReference type="GO" id="GO:0004519">
    <property type="term" value="F:endonuclease activity"/>
    <property type="evidence" value="ECO:0007669"/>
    <property type="project" value="UniProtKB-KW"/>
</dbReference>
<dbReference type="Proteomes" id="UP000602124">
    <property type="component" value="Unassembled WGS sequence"/>
</dbReference>
<keyword evidence="3" id="KW-0540">Nuclease</keyword>
<organism evidence="7 8">
    <name type="scientific">Devosia sediminis</name>
    <dbReference type="NCBI Taxonomy" id="2798801"/>
    <lineage>
        <taxon>Bacteria</taxon>
        <taxon>Pseudomonadati</taxon>
        <taxon>Pseudomonadota</taxon>
        <taxon>Alphaproteobacteria</taxon>
        <taxon>Hyphomicrobiales</taxon>
        <taxon>Devosiaceae</taxon>
        <taxon>Devosia</taxon>
    </lineage>
</organism>
<evidence type="ECO:0000313" key="8">
    <source>
        <dbReference type="Proteomes" id="UP000602124"/>
    </source>
</evidence>
<evidence type="ECO:0000256" key="5">
    <source>
        <dbReference type="ARBA" id="ARBA00022801"/>
    </source>
</evidence>
<reference evidence="7" key="1">
    <citation type="submission" date="2020-12" db="EMBL/GenBank/DDBJ databases">
        <title>Devosia sp. MSA67 isolated from Mo River.</title>
        <authorList>
            <person name="Ma F."/>
            <person name="Zi Z."/>
        </authorList>
    </citation>
    <scope>NUCLEOTIDE SEQUENCE</scope>
    <source>
        <strain evidence="7">MSA67</strain>
    </source>
</reference>
<dbReference type="AlphaFoldDB" id="A0A934J2P9"/>
<dbReference type="InterPro" id="IPR009614">
    <property type="entry name" value="YoeB_toxin"/>
</dbReference>
<accession>A0A934J2P9</accession>
<dbReference type="Gene3D" id="3.30.2310.20">
    <property type="entry name" value="RelE-like"/>
    <property type="match status" value="1"/>
</dbReference>
<dbReference type="Pfam" id="PF06769">
    <property type="entry name" value="YoeB_toxin"/>
    <property type="match status" value="1"/>
</dbReference>
<evidence type="ECO:0000256" key="6">
    <source>
        <dbReference type="ARBA" id="ARBA00030388"/>
    </source>
</evidence>
<evidence type="ECO:0000256" key="1">
    <source>
        <dbReference type="ARBA" id="ARBA00008172"/>
    </source>
</evidence>
<evidence type="ECO:0000256" key="2">
    <source>
        <dbReference type="ARBA" id="ARBA00022649"/>
    </source>
</evidence>
<comment type="similarity">
    <text evidence="1">Belongs to the YoeB family.</text>
</comment>
<dbReference type="GO" id="GO:0045892">
    <property type="term" value="P:negative regulation of DNA-templated transcription"/>
    <property type="evidence" value="ECO:0007669"/>
    <property type="project" value="TreeGrafter"/>
</dbReference>
<keyword evidence="2" id="KW-1277">Toxin-antitoxin system</keyword>
<dbReference type="PANTHER" id="PTHR38039">
    <property type="entry name" value="TOXIN YOEB"/>
    <property type="match status" value="1"/>
</dbReference>
<dbReference type="PANTHER" id="PTHR38039:SF1">
    <property type="entry name" value="TOXIN YOEB"/>
    <property type="match status" value="1"/>
</dbReference>
<evidence type="ECO:0000256" key="3">
    <source>
        <dbReference type="ARBA" id="ARBA00022722"/>
    </source>
</evidence>
<gene>
    <name evidence="7" type="ORF">JEQ47_18710</name>
</gene>
<dbReference type="GO" id="GO:0016787">
    <property type="term" value="F:hydrolase activity"/>
    <property type="evidence" value="ECO:0007669"/>
    <property type="project" value="UniProtKB-KW"/>
</dbReference>